<dbReference type="Pfam" id="PF01154">
    <property type="entry name" value="HMG_CoA_synt_N"/>
    <property type="match status" value="1"/>
</dbReference>
<dbReference type="AlphaFoldDB" id="A0A075GCN1"/>
<keyword evidence="4 7" id="KW-0012">Acyltransferase</keyword>
<protein>
    <submittedName>
        <fullName evidence="7">Hydroxymethylglutaryl-CoA synthase</fullName>
        <ecNumber evidence="7">2.3.3.10</ecNumber>
    </submittedName>
</protein>
<dbReference type="EMBL" id="KF900631">
    <property type="protein sequence ID" value="AIF01816.1"/>
    <property type="molecule type" value="Genomic_DNA"/>
</dbReference>
<keyword evidence="2 7" id="KW-0808">Transferase</keyword>
<dbReference type="CDD" id="cd00827">
    <property type="entry name" value="init_cond_enzymes"/>
    <property type="match status" value="1"/>
</dbReference>
<evidence type="ECO:0000313" key="7">
    <source>
        <dbReference type="EMBL" id="AIF01816.1"/>
    </source>
</evidence>
<proteinExistence type="inferred from homology"/>
<feature type="domain" description="Hydroxymethylglutaryl-coenzyme A synthase N-terminal" evidence="5">
    <location>
        <begin position="37"/>
        <end position="213"/>
    </location>
</feature>
<dbReference type="Gene3D" id="3.40.47.10">
    <property type="match status" value="1"/>
</dbReference>
<evidence type="ECO:0000256" key="1">
    <source>
        <dbReference type="ARBA" id="ARBA00007061"/>
    </source>
</evidence>
<evidence type="ECO:0000256" key="3">
    <source>
        <dbReference type="ARBA" id="ARBA00023229"/>
    </source>
</evidence>
<reference evidence="7" key="1">
    <citation type="journal article" date="2014" name="Genome Biol. Evol.">
        <title>Pangenome evidence for extensive interdomain horizontal transfer affecting lineage core and shell genes in uncultured planktonic thaumarchaeota and euryarchaeota.</title>
        <authorList>
            <person name="Deschamps P."/>
            <person name="Zivanovic Y."/>
            <person name="Moreira D."/>
            <person name="Rodriguez-Valera F."/>
            <person name="Lopez-Garcia P."/>
        </authorList>
    </citation>
    <scope>NUCLEOTIDE SEQUENCE</scope>
</reference>
<dbReference type="InterPro" id="IPR016039">
    <property type="entry name" value="Thiolase-like"/>
</dbReference>
<evidence type="ECO:0000259" key="6">
    <source>
        <dbReference type="Pfam" id="PF08540"/>
    </source>
</evidence>
<evidence type="ECO:0000256" key="4">
    <source>
        <dbReference type="ARBA" id="ARBA00023315"/>
    </source>
</evidence>
<keyword evidence="3" id="KW-0414">Isoprene biosynthesis</keyword>
<dbReference type="PANTHER" id="PTHR43323">
    <property type="entry name" value="3-HYDROXY-3-METHYLGLUTARYL COENZYME A SYNTHASE"/>
    <property type="match status" value="1"/>
</dbReference>
<name>A0A075GCN1_9EURY</name>
<dbReference type="EC" id="2.3.3.10" evidence="7"/>
<dbReference type="InterPro" id="IPR013528">
    <property type="entry name" value="HMG_CoA_synth_N"/>
</dbReference>
<dbReference type="GO" id="GO:0004421">
    <property type="term" value="F:hydroxymethylglutaryl-CoA synthase activity"/>
    <property type="evidence" value="ECO:0007669"/>
    <property type="project" value="UniProtKB-EC"/>
</dbReference>
<dbReference type="PANTHER" id="PTHR43323:SF2">
    <property type="entry name" value="HYDROXYMETHYLGLUTARYL-COA SYNTHASE"/>
    <property type="match status" value="1"/>
</dbReference>
<comment type="similarity">
    <text evidence="1">Belongs to the thiolase-like superfamily. HMG-CoA synthase family.</text>
</comment>
<evidence type="ECO:0000256" key="2">
    <source>
        <dbReference type="ARBA" id="ARBA00022679"/>
    </source>
</evidence>
<feature type="domain" description="Hydroxymethylglutaryl-coenzyme A synthase C-terminal" evidence="6">
    <location>
        <begin position="291"/>
        <end position="512"/>
    </location>
</feature>
<evidence type="ECO:0000259" key="5">
    <source>
        <dbReference type="Pfam" id="PF01154"/>
    </source>
</evidence>
<dbReference type="InterPro" id="IPR013746">
    <property type="entry name" value="HMG_CoA_synt_C_dom"/>
</dbReference>
<dbReference type="GO" id="GO:0010142">
    <property type="term" value="P:farnesyl diphosphate biosynthetic process, mevalonate pathway"/>
    <property type="evidence" value="ECO:0007669"/>
    <property type="project" value="InterPro"/>
</dbReference>
<dbReference type="SUPFAM" id="SSF53901">
    <property type="entry name" value="Thiolase-like"/>
    <property type="match status" value="2"/>
</dbReference>
<dbReference type="GO" id="GO:0006084">
    <property type="term" value="P:acetyl-CoA metabolic process"/>
    <property type="evidence" value="ECO:0007669"/>
    <property type="project" value="InterPro"/>
</dbReference>
<organism evidence="7">
    <name type="scientific">uncultured marine group II/III euryarchaeote KM3_14_H03</name>
    <dbReference type="NCBI Taxonomy" id="1457891"/>
    <lineage>
        <taxon>Archaea</taxon>
        <taxon>Methanobacteriati</taxon>
        <taxon>Methanobacteriota</taxon>
        <taxon>environmental samples</taxon>
    </lineage>
</organism>
<sequence length="550" mass="62321">MSAPSDALSSLFLHYLAGRGLITRPLPAWHEVVQMPNVGIDDIAIHFPRLYFDMEDFAKLRGADFGKLNRGLGLSAMAIPDVHEDTATMGANAVRRLIDRNGINPATIGRIYLGTESALDGSKPTATYIMDMLEQRYTSIHGKDCFRNCDVVDLTFACIGAVDAMHNTLDWVARGGEEKGRIGIVVFADNAKYDIGSTGEYTQGAGGGAILIRHNPRLLEIPDIWGISTMPVHDFFKPRREVDTRTIVENVLDLARESGEKVKEGLTERILKHLPRSSKKDDVMFESPKLKIHKDTPVFDGQFSNRCYSESVKQAFINFREKAIRDGRYNPEEDEILTNQWSRIIVHLPYAFQGKRMFPDVFRHDRRHLPMWANIVEEIGLEPLPEDFADTPEGIEEFEKSNDYYRRLISKTDEFKTFVDQRIEKTTRASSLIGNQYTGSIFLALMSTMESDYIDNIDMADKRVGLCGYGSGAKAKVFEGVVQAEWREIASRFHLFERLSNRHPINKTVYEALHRGSRKRSVVSPEGEFALVGVGREGTLEGQREYRWVE</sequence>
<accession>A0A075GCN1</accession>
<dbReference type="Pfam" id="PF08540">
    <property type="entry name" value="HMG_CoA_synt_C"/>
    <property type="match status" value="1"/>
</dbReference>